<evidence type="ECO:0000313" key="2">
    <source>
        <dbReference type="Proteomes" id="UP000308600"/>
    </source>
</evidence>
<dbReference type="EMBL" id="ML208282">
    <property type="protein sequence ID" value="TFK72713.1"/>
    <property type="molecule type" value="Genomic_DNA"/>
</dbReference>
<organism evidence="1 2">
    <name type="scientific">Pluteus cervinus</name>
    <dbReference type="NCBI Taxonomy" id="181527"/>
    <lineage>
        <taxon>Eukaryota</taxon>
        <taxon>Fungi</taxon>
        <taxon>Dikarya</taxon>
        <taxon>Basidiomycota</taxon>
        <taxon>Agaricomycotina</taxon>
        <taxon>Agaricomycetes</taxon>
        <taxon>Agaricomycetidae</taxon>
        <taxon>Agaricales</taxon>
        <taxon>Pluteineae</taxon>
        <taxon>Pluteaceae</taxon>
        <taxon>Pluteus</taxon>
    </lineage>
</organism>
<proteinExistence type="predicted"/>
<protein>
    <submittedName>
        <fullName evidence="1">Uncharacterized protein</fullName>
    </submittedName>
</protein>
<gene>
    <name evidence="1" type="ORF">BDN72DRAFT_855257</name>
</gene>
<sequence length="442" mass="45869">MHPRISSEPFPESTSSSLLGVELPTASASVPSSIGSSSSSTSSVAIAHPHTGAATIISSSSTSLPGVLGFQDTTPNSGDNTTSNIMSSPSSIPLTVKFAPLPELAPRKRRSTVPLGMAARAQLVRRRRAMMGMDPDGYEVDQGQMIDGVSASNALWTPEEIQRSGGRIVVKYQSDEGHDRLANGKGKSSGSGSVGGGGGGGRTPRRRKQPMDGGYPGDEDPFVSLGKMVKGAGKQLWRKVSQTQTQEEEKEKEGKKKKKQEKALTSSNTKANAGGHPEPPAVEGDAGGAGESNEFRESEESGNGNVSSSKTSSSSSESSSTTTGTPATEEEEEEDSGMLPPLPTPIALSTSASSSSSSSGATPKGGWVKRPSTSSHTSSIVKPEDVNDWEKEVEERFPLTSRIVNGVRSERGRFGSVGSVGGRPSTAPAKVQVQVQEEGGGI</sequence>
<accession>A0ACD3B338</accession>
<evidence type="ECO:0000313" key="1">
    <source>
        <dbReference type="EMBL" id="TFK72713.1"/>
    </source>
</evidence>
<name>A0ACD3B338_9AGAR</name>
<keyword evidence="2" id="KW-1185">Reference proteome</keyword>
<dbReference type="Proteomes" id="UP000308600">
    <property type="component" value="Unassembled WGS sequence"/>
</dbReference>
<reference evidence="1 2" key="1">
    <citation type="journal article" date="2019" name="Nat. Ecol. Evol.">
        <title>Megaphylogeny resolves global patterns of mushroom evolution.</title>
        <authorList>
            <person name="Varga T."/>
            <person name="Krizsan K."/>
            <person name="Foldi C."/>
            <person name="Dima B."/>
            <person name="Sanchez-Garcia M."/>
            <person name="Sanchez-Ramirez S."/>
            <person name="Szollosi G.J."/>
            <person name="Szarkandi J.G."/>
            <person name="Papp V."/>
            <person name="Albert L."/>
            <person name="Andreopoulos W."/>
            <person name="Angelini C."/>
            <person name="Antonin V."/>
            <person name="Barry K.W."/>
            <person name="Bougher N.L."/>
            <person name="Buchanan P."/>
            <person name="Buyck B."/>
            <person name="Bense V."/>
            <person name="Catcheside P."/>
            <person name="Chovatia M."/>
            <person name="Cooper J."/>
            <person name="Damon W."/>
            <person name="Desjardin D."/>
            <person name="Finy P."/>
            <person name="Geml J."/>
            <person name="Haridas S."/>
            <person name="Hughes K."/>
            <person name="Justo A."/>
            <person name="Karasinski D."/>
            <person name="Kautmanova I."/>
            <person name="Kiss B."/>
            <person name="Kocsube S."/>
            <person name="Kotiranta H."/>
            <person name="LaButti K.M."/>
            <person name="Lechner B.E."/>
            <person name="Liimatainen K."/>
            <person name="Lipzen A."/>
            <person name="Lukacs Z."/>
            <person name="Mihaltcheva S."/>
            <person name="Morgado L.N."/>
            <person name="Niskanen T."/>
            <person name="Noordeloos M.E."/>
            <person name="Ohm R.A."/>
            <person name="Ortiz-Santana B."/>
            <person name="Ovrebo C."/>
            <person name="Racz N."/>
            <person name="Riley R."/>
            <person name="Savchenko A."/>
            <person name="Shiryaev A."/>
            <person name="Soop K."/>
            <person name="Spirin V."/>
            <person name="Szebenyi C."/>
            <person name="Tomsovsky M."/>
            <person name="Tulloss R.E."/>
            <person name="Uehling J."/>
            <person name="Grigoriev I.V."/>
            <person name="Vagvolgyi C."/>
            <person name="Papp T."/>
            <person name="Martin F.M."/>
            <person name="Miettinen O."/>
            <person name="Hibbett D.S."/>
            <person name="Nagy L.G."/>
        </authorList>
    </citation>
    <scope>NUCLEOTIDE SEQUENCE [LARGE SCALE GENOMIC DNA]</scope>
    <source>
        <strain evidence="1 2">NL-1719</strain>
    </source>
</reference>